<evidence type="ECO:0000313" key="4">
    <source>
        <dbReference type="EMBL" id="MPU48344.1"/>
    </source>
</evidence>
<reference evidence="3" key="1">
    <citation type="journal article" date="2018" name="Genome Biol.">
        <title>SKESA: strategic k-mer extension for scrupulous assemblies.</title>
        <authorList>
            <person name="Souvorov A."/>
            <person name="Agarwala R."/>
            <person name="Lipman D.J."/>
        </authorList>
    </citation>
    <scope>NUCLEOTIDE SEQUENCE [LARGE SCALE GENOMIC DNA]</scope>
    <source>
        <strain evidence="3">AMC_487</strain>
    </source>
</reference>
<evidence type="ECO:0000259" key="2">
    <source>
        <dbReference type="Pfam" id="PF02627"/>
    </source>
</evidence>
<feature type="domain" description="Carboxymuconolactone decarboxylase-like" evidence="2">
    <location>
        <begin position="177"/>
        <end position="255"/>
    </location>
</feature>
<accession>A0A0X4Q113</accession>
<name>A0A0X4Q113_ECOLX</name>
<dbReference type="EMBL" id="VOTT01000047">
    <property type="protein sequence ID" value="MPU48344.1"/>
    <property type="molecule type" value="Genomic_DNA"/>
</dbReference>
<dbReference type="PANTHER" id="PTHR33570:SF9">
    <property type="entry name" value="BLL4600 PROTEIN"/>
    <property type="match status" value="1"/>
</dbReference>
<feature type="chain" id="PRO_5015049291" evidence="1">
    <location>
        <begin position="21"/>
        <end position="267"/>
    </location>
</feature>
<dbReference type="InterPro" id="IPR052512">
    <property type="entry name" value="4CMD/NDH-1_regulator"/>
</dbReference>
<reference evidence="5 6" key="2">
    <citation type="submission" date="2018-06" db="EMBL/GenBank/DDBJ databases">
        <authorList>
            <consortium name="Pathogen Informatics"/>
            <person name="Doyle S."/>
        </authorList>
    </citation>
    <scope>NUCLEOTIDE SEQUENCE [LARGE SCALE GENOMIC DNA]</scope>
    <source>
        <strain evidence="5 6">NCTC9077</strain>
    </source>
</reference>
<dbReference type="EMBL" id="UGCU01000001">
    <property type="protein sequence ID" value="STJ11413.1"/>
    <property type="molecule type" value="Genomic_DNA"/>
</dbReference>
<dbReference type="InterPro" id="IPR003779">
    <property type="entry name" value="CMD-like"/>
</dbReference>
<feature type="signal peptide" evidence="1">
    <location>
        <begin position="1"/>
        <end position="20"/>
    </location>
</feature>
<feature type="domain" description="Carboxymuconolactone decarboxylase-like" evidence="2">
    <location>
        <begin position="53"/>
        <end position="129"/>
    </location>
</feature>
<dbReference type="Proteomes" id="UP000254495">
    <property type="component" value="Unassembled WGS sequence"/>
</dbReference>
<dbReference type="InterPro" id="IPR029032">
    <property type="entry name" value="AhpD-like"/>
</dbReference>
<dbReference type="Gene3D" id="1.20.1290.10">
    <property type="entry name" value="AhpD-like"/>
    <property type="match status" value="1"/>
</dbReference>
<dbReference type="GO" id="GO:0047575">
    <property type="term" value="F:4-carboxymuconolactone decarboxylase activity"/>
    <property type="evidence" value="ECO:0007669"/>
    <property type="project" value="UniProtKB-EC"/>
</dbReference>
<dbReference type="EMBL" id="DABERK010000006">
    <property type="protein sequence ID" value="HAI5331403.1"/>
    <property type="molecule type" value="Genomic_DNA"/>
</dbReference>
<evidence type="ECO:0000313" key="5">
    <source>
        <dbReference type="EMBL" id="STJ11413.1"/>
    </source>
</evidence>
<keyword evidence="5" id="KW-0456">Lyase</keyword>
<dbReference type="EC" id="4.1.1.44" evidence="5"/>
<protein>
    <submittedName>
        <fullName evidence="3">Carboxymuconolactone decarboxylase family protein</fullName>
    </submittedName>
    <submittedName>
        <fullName evidence="5">Putative carboxymuconolactone decarboxylase</fullName>
        <ecNumber evidence="5">4.1.1.44</ecNumber>
    </submittedName>
</protein>
<reference evidence="3" key="4">
    <citation type="submission" date="2020-03" db="EMBL/GenBank/DDBJ databases">
        <authorList>
            <consortium name="NCBI Pathogen Detection Project"/>
        </authorList>
    </citation>
    <scope>NUCLEOTIDE SEQUENCE</scope>
    <source>
        <strain evidence="3">AMC_487</strain>
    </source>
</reference>
<dbReference type="SUPFAM" id="SSF69118">
    <property type="entry name" value="AhpD-like"/>
    <property type="match status" value="1"/>
</dbReference>
<keyword evidence="1" id="KW-0732">Signal</keyword>
<dbReference type="Proteomes" id="UP000845800">
    <property type="component" value="Unassembled WGS sequence"/>
</dbReference>
<dbReference type="PANTHER" id="PTHR33570">
    <property type="entry name" value="4-CARBOXYMUCONOLACTONE DECARBOXYLASE FAMILY PROTEIN"/>
    <property type="match status" value="1"/>
</dbReference>
<proteinExistence type="predicted"/>
<dbReference type="RefSeq" id="WP_000843776.1">
    <property type="nucleotide sequence ID" value="NZ_AP019538.1"/>
</dbReference>
<gene>
    <name evidence="4" type="ORF">FVB16_05655</name>
    <name evidence="3" type="ORF">HJQ60_001349</name>
    <name evidence="5" type="ORF">NCTC9077_03127</name>
</gene>
<dbReference type="GO" id="GO:0051920">
    <property type="term" value="F:peroxiredoxin activity"/>
    <property type="evidence" value="ECO:0007669"/>
    <property type="project" value="InterPro"/>
</dbReference>
<evidence type="ECO:0000313" key="7">
    <source>
        <dbReference type="Proteomes" id="UP000392867"/>
    </source>
</evidence>
<dbReference type="Proteomes" id="UP000392867">
    <property type="component" value="Unassembled WGS sequence"/>
</dbReference>
<evidence type="ECO:0000313" key="6">
    <source>
        <dbReference type="Proteomes" id="UP000254495"/>
    </source>
</evidence>
<dbReference type="Pfam" id="PF02627">
    <property type="entry name" value="CMD"/>
    <property type="match status" value="2"/>
</dbReference>
<sequence length="267" mass="28745">MKSVLAAAAMSLVISDFANAEETRGKAMMKIEPSAISEADIRSVSPALARFGREAITEDLWTRDALSPRDRSVVTVAMLIARNQPAELKHYIDVALDSGVTPAELSEIITHLAFYSGWPNAMSAVSVIKAVFETRGVTADALPEASPDLLPLNQEAEKQRSETVEKNVGPISPGLVKFTADPLFLDLWQRPALKPRDRSLITVSALIASGQSAQIGYHLNRAMDNGLSVEEAGEIVTQAAFYAGWPNAFTAAPVVGEVLNNRSSSKR</sequence>
<organism evidence="5 6">
    <name type="scientific">Escherichia coli</name>
    <dbReference type="NCBI Taxonomy" id="562"/>
    <lineage>
        <taxon>Bacteria</taxon>
        <taxon>Pseudomonadati</taxon>
        <taxon>Pseudomonadota</taxon>
        <taxon>Gammaproteobacteria</taxon>
        <taxon>Enterobacterales</taxon>
        <taxon>Enterobacteriaceae</taxon>
        <taxon>Escherichia</taxon>
    </lineage>
</organism>
<evidence type="ECO:0000313" key="3">
    <source>
        <dbReference type="EMBL" id="HAI5331403.1"/>
    </source>
</evidence>
<reference evidence="4 7" key="3">
    <citation type="submission" date="2019-08" db="EMBL/GenBank/DDBJ databases">
        <title>Identification of Water Treatment Resistant and Multidrug Resistant Urinary Pathogenic Escherichia coli in Wastewater.</title>
        <authorList>
            <person name="Neumann N."/>
        </authorList>
    </citation>
    <scope>NUCLEOTIDE SEQUENCE [LARGE SCALE GENOMIC DNA]</scope>
    <source>
        <strain evidence="4 7">WU2356</strain>
    </source>
</reference>
<evidence type="ECO:0000256" key="1">
    <source>
        <dbReference type="SAM" id="SignalP"/>
    </source>
</evidence>
<dbReference type="AlphaFoldDB" id="A0A0X4Q113"/>